<feature type="transmembrane region" description="Helical" evidence="1">
    <location>
        <begin position="38"/>
        <end position="58"/>
    </location>
</feature>
<dbReference type="Proteomes" id="UP000824261">
    <property type="component" value="Unassembled WGS sequence"/>
</dbReference>
<evidence type="ECO:0000313" key="2">
    <source>
        <dbReference type="EMBL" id="HIR01646.1"/>
    </source>
</evidence>
<sequence length="141" mass="15663">MPLKVDKINLLAIAALVWTVAGVNILRIGLESYAVGHVSVLNVVLSVVVGSVFWFFVFSRLTAKHTKRIVGSEERRQYFWKFFDLRSFVIMAVMMTGGILIRTLSLAPTVFIAVFYTGLGTALTLAGLLFCRNRIRYAGAC</sequence>
<feature type="transmembrane region" description="Helical" evidence="1">
    <location>
        <begin position="85"/>
        <end position="104"/>
    </location>
</feature>
<organism evidence="2 3">
    <name type="scientific">Candidatus Aveggerthella stercoripullorum</name>
    <dbReference type="NCBI Taxonomy" id="2840688"/>
    <lineage>
        <taxon>Bacteria</taxon>
        <taxon>Bacillati</taxon>
        <taxon>Actinomycetota</taxon>
        <taxon>Coriobacteriia</taxon>
        <taxon>Eggerthellales</taxon>
        <taxon>Eggerthellaceae</taxon>
        <taxon>Eggerthellaceae incertae sedis</taxon>
        <taxon>Candidatus Aveggerthella</taxon>
    </lineage>
</organism>
<accession>A0A9D1A2F8</accession>
<keyword evidence="1" id="KW-0472">Membrane</keyword>
<dbReference type="EMBL" id="DVGB01000060">
    <property type="protein sequence ID" value="HIR01646.1"/>
    <property type="molecule type" value="Genomic_DNA"/>
</dbReference>
<comment type="caution">
    <text evidence="2">The sequence shown here is derived from an EMBL/GenBank/DDBJ whole genome shotgun (WGS) entry which is preliminary data.</text>
</comment>
<evidence type="ECO:0008006" key="4">
    <source>
        <dbReference type="Google" id="ProtNLM"/>
    </source>
</evidence>
<evidence type="ECO:0000313" key="3">
    <source>
        <dbReference type="Proteomes" id="UP000824261"/>
    </source>
</evidence>
<keyword evidence="1" id="KW-0812">Transmembrane</keyword>
<gene>
    <name evidence="2" type="ORF">IAA69_05215</name>
</gene>
<feature type="transmembrane region" description="Helical" evidence="1">
    <location>
        <begin position="110"/>
        <end position="131"/>
    </location>
</feature>
<evidence type="ECO:0000256" key="1">
    <source>
        <dbReference type="SAM" id="Phobius"/>
    </source>
</evidence>
<name>A0A9D1A2F8_9ACTN</name>
<proteinExistence type="predicted"/>
<reference evidence="2" key="1">
    <citation type="submission" date="2020-10" db="EMBL/GenBank/DDBJ databases">
        <authorList>
            <person name="Gilroy R."/>
        </authorList>
    </citation>
    <scope>NUCLEOTIDE SEQUENCE</scope>
    <source>
        <strain evidence="2">ChiGjej1B1-2707</strain>
    </source>
</reference>
<protein>
    <recommendedName>
        <fullName evidence="4">Transmembrane protein</fullName>
    </recommendedName>
</protein>
<dbReference type="AlphaFoldDB" id="A0A9D1A2F8"/>
<reference evidence="2" key="2">
    <citation type="journal article" date="2021" name="PeerJ">
        <title>Extensive microbial diversity within the chicken gut microbiome revealed by metagenomics and culture.</title>
        <authorList>
            <person name="Gilroy R."/>
            <person name="Ravi A."/>
            <person name="Getino M."/>
            <person name="Pursley I."/>
            <person name="Horton D.L."/>
            <person name="Alikhan N.F."/>
            <person name="Baker D."/>
            <person name="Gharbi K."/>
            <person name="Hall N."/>
            <person name="Watson M."/>
            <person name="Adriaenssens E.M."/>
            <person name="Foster-Nyarko E."/>
            <person name="Jarju S."/>
            <person name="Secka A."/>
            <person name="Antonio M."/>
            <person name="Oren A."/>
            <person name="Chaudhuri R.R."/>
            <person name="La Ragione R."/>
            <person name="Hildebrand F."/>
            <person name="Pallen M.J."/>
        </authorList>
    </citation>
    <scope>NUCLEOTIDE SEQUENCE</scope>
    <source>
        <strain evidence="2">ChiGjej1B1-2707</strain>
    </source>
</reference>
<keyword evidence="1" id="KW-1133">Transmembrane helix</keyword>